<evidence type="ECO:0000256" key="1">
    <source>
        <dbReference type="ARBA" id="ARBA00022475"/>
    </source>
</evidence>
<protein>
    <submittedName>
        <fullName evidence="7">ABC transporter substrate-binding protein</fullName>
    </submittedName>
</protein>
<dbReference type="InterPro" id="IPR050490">
    <property type="entry name" value="Bact_solute-bd_prot1"/>
</dbReference>
<sequence length="447" mass="47658">MRPLVPRRTALAGGAATAAALAAGLAGCAPTGAGKVNAEAVIPPSDGPVTLTYWAWLKDLQKVADEFNKTQDRITVEAVWIPGGNAGGYAKILSAVAAGGGPDIAQVELRSVPEFALAGALTDLTRYGFAKDEKAFDPGAFAQIKVGDSLWAVPQDTGPGAMFYNKEVLEEELGLTPPKTWDEFRSVAEEVKKAGKTLMTLDPGDGSVLPLWAMQKGSVWFEPKDDTWVLNMADDPTMEMADYWDGVFSDELVSTGYGPFSTPWYAAAGDGKVLSYVGGSWGDALTETVPGGKGKWAVADMPRWEDGYASGGLGGSSAAVLSTSEHPAEALEFLRWMCTDPAGIDAMIENSGIGWSPAADYIGKKRQQPSEFFSGQNYNEEVILPMAEGQSLDWTWAPLMQRIIDRLGDGMLEVVGGGSTFTKMLPQAQEDIAEIMRKIGLKVEIAK</sequence>
<organism evidence="7 8">
    <name type="scientific">Brachybacterium endophyticum</name>
    <dbReference type="NCBI Taxonomy" id="2182385"/>
    <lineage>
        <taxon>Bacteria</taxon>
        <taxon>Bacillati</taxon>
        <taxon>Actinomycetota</taxon>
        <taxon>Actinomycetes</taxon>
        <taxon>Micrococcales</taxon>
        <taxon>Dermabacteraceae</taxon>
        <taxon>Brachybacterium</taxon>
    </lineage>
</organism>
<keyword evidence="4" id="KW-0564">Palmitate</keyword>
<proteinExistence type="predicted"/>
<dbReference type="Gene3D" id="3.40.190.10">
    <property type="entry name" value="Periplasmic binding protein-like II"/>
    <property type="match status" value="1"/>
</dbReference>
<evidence type="ECO:0000313" key="7">
    <source>
        <dbReference type="EMBL" id="PWH07447.1"/>
    </source>
</evidence>
<dbReference type="SUPFAM" id="SSF53850">
    <property type="entry name" value="Periplasmic binding protein-like II"/>
    <property type="match status" value="1"/>
</dbReference>
<keyword evidence="8" id="KW-1185">Reference proteome</keyword>
<keyword evidence="1" id="KW-1003">Cell membrane</keyword>
<comment type="caution">
    <text evidence="7">The sequence shown here is derived from an EMBL/GenBank/DDBJ whole genome shotgun (WGS) entry which is preliminary data.</text>
</comment>
<accession>A0A2U2RNI9</accession>
<dbReference type="EMBL" id="QFKX01000001">
    <property type="protein sequence ID" value="PWH07447.1"/>
    <property type="molecule type" value="Genomic_DNA"/>
</dbReference>
<dbReference type="OrthoDB" id="2515046at2"/>
<evidence type="ECO:0000256" key="2">
    <source>
        <dbReference type="ARBA" id="ARBA00022729"/>
    </source>
</evidence>
<evidence type="ECO:0000313" key="8">
    <source>
        <dbReference type="Proteomes" id="UP000245590"/>
    </source>
</evidence>
<feature type="signal peptide" evidence="6">
    <location>
        <begin position="1"/>
        <end position="22"/>
    </location>
</feature>
<dbReference type="PANTHER" id="PTHR43649:SF33">
    <property type="entry name" value="POLYGALACTURONAN_RHAMNOGALACTURONAN-BINDING PROTEIN YTCQ"/>
    <property type="match status" value="1"/>
</dbReference>
<keyword evidence="2 6" id="KW-0732">Signal</keyword>
<evidence type="ECO:0000256" key="6">
    <source>
        <dbReference type="SAM" id="SignalP"/>
    </source>
</evidence>
<evidence type="ECO:0000256" key="3">
    <source>
        <dbReference type="ARBA" id="ARBA00023136"/>
    </source>
</evidence>
<dbReference type="InterPro" id="IPR006059">
    <property type="entry name" value="SBP"/>
</dbReference>
<dbReference type="RefSeq" id="WP_109274332.1">
    <property type="nucleotide sequence ID" value="NZ_QFKX01000001.1"/>
</dbReference>
<gene>
    <name evidence="7" type="ORF">DEO23_02085</name>
</gene>
<dbReference type="Pfam" id="PF01547">
    <property type="entry name" value="SBP_bac_1"/>
    <property type="match status" value="1"/>
</dbReference>
<keyword evidence="3" id="KW-0472">Membrane</keyword>
<keyword evidence="5" id="KW-0449">Lipoprotein</keyword>
<dbReference type="PANTHER" id="PTHR43649">
    <property type="entry name" value="ARABINOSE-BINDING PROTEIN-RELATED"/>
    <property type="match status" value="1"/>
</dbReference>
<name>A0A2U2RNI9_9MICO</name>
<feature type="chain" id="PRO_5039471258" evidence="6">
    <location>
        <begin position="23"/>
        <end position="447"/>
    </location>
</feature>
<evidence type="ECO:0000256" key="5">
    <source>
        <dbReference type="ARBA" id="ARBA00023288"/>
    </source>
</evidence>
<dbReference type="PROSITE" id="PS51257">
    <property type="entry name" value="PROKAR_LIPOPROTEIN"/>
    <property type="match status" value="1"/>
</dbReference>
<evidence type="ECO:0000256" key="4">
    <source>
        <dbReference type="ARBA" id="ARBA00023139"/>
    </source>
</evidence>
<reference evidence="7 8" key="1">
    <citation type="submission" date="2018-05" db="EMBL/GenBank/DDBJ databases">
        <title>Brachybacterium sp. M1HQ-2T, whole genome shotgun sequence.</title>
        <authorList>
            <person name="Tuo L."/>
        </authorList>
    </citation>
    <scope>NUCLEOTIDE SEQUENCE [LARGE SCALE GENOMIC DNA]</scope>
    <source>
        <strain evidence="7 8">M1HQ-2</strain>
    </source>
</reference>
<dbReference type="InterPro" id="IPR006311">
    <property type="entry name" value="TAT_signal"/>
</dbReference>
<dbReference type="PROSITE" id="PS51318">
    <property type="entry name" value="TAT"/>
    <property type="match status" value="1"/>
</dbReference>
<dbReference type="Proteomes" id="UP000245590">
    <property type="component" value="Unassembled WGS sequence"/>
</dbReference>
<dbReference type="AlphaFoldDB" id="A0A2U2RNI9"/>